<feature type="compositionally biased region" description="Polar residues" evidence="1">
    <location>
        <begin position="334"/>
        <end position="350"/>
    </location>
</feature>
<organism evidence="3 4">
    <name type="scientific">Magnusiomyces paraingens</name>
    <dbReference type="NCBI Taxonomy" id="2606893"/>
    <lineage>
        <taxon>Eukaryota</taxon>
        <taxon>Fungi</taxon>
        <taxon>Dikarya</taxon>
        <taxon>Ascomycota</taxon>
        <taxon>Saccharomycotina</taxon>
        <taxon>Dipodascomycetes</taxon>
        <taxon>Dipodascales</taxon>
        <taxon>Dipodascaceae</taxon>
        <taxon>Magnusiomyces</taxon>
    </lineage>
</organism>
<dbReference type="OrthoDB" id="47375at2759"/>
<evidence type="ECO:0000313" key="3">
    <source>
        <dbReference type="EMBL" id="VVT49973.1"/>
    </source>
</evidence>
<name>A0A5E8BEF4_9ASCO</name>
<protein>
    <recommendedName>
        <fullName evidence="2">Glycosyl transferase family 25 domain-containing protein</fullName>
    </recommendedName>
</protein>
<evidence type="ECO:0000256" key="1">
    <source>
        <dbReference type="SAM" id="MobiDB-lite"/>
    </source>
</evidence>
<evidence type="ECO:0000313" key="4">
    <source>
        <dbReference type="Proteomes" id="UP000398389"/>
    </source>
</evidence>
<dbReference type="AlphaFoldDB" id="A0A5E8BEF4"/>
<accession>A0A5E8BEF4</accession>
<sequence>MFSFKNLRLLVPAVAIVVLILHLSYKIIPHNPIANKAISTSFIENNDDSSLEEEPYKDDLLELTNSTLGFSKLIYLNVPSRYDLDDTMTMQSVISGIRPERFEGVTTDDVTKLNPNNDGSRVIDPKGFAPAANRYLTMGPGGLACFRSHANIWRLMIKNNWKTLLVLEGDAAWDVNIRRIMPHFSRGLEQLMHKLGKIDNDTHVSRNDPYLSDHWDFINLGGCYANPKRKELSVQYYDPYAPEGTEKSPLMIHGMTIEKQRRLVRYQTEEACTGAYAITRQGAHKLLLRSMVDMGNPVDLVIRGLVASGALEDYSVFPILFNQGSYRKDLGPQSKGSETGDPNKNKQLSEANIPWDDIHKTMNIWRYGIPGLSRFKKGMLLNLQDYIFTKTEPMLDTDLGGKE</sequence>
<feature type="region of interest" description="Disordered" evidence="1">
    <location>
        <begin position="330"/>
        <end position="352"/>
    </location>
</feature>
<feature type="domain" description="Glycosyl transferase family 25" evidence="2">
    <location>
        <begin position="99"/>
        <end position="300"/>
    </location>
</feature>
<gene>
    <name evidence="3" type="ORF">SAPINGB_P002537</name>
</gene>
<keyword evidence="4" id="KW-1185">Reference proteome</keyword>
<evidence type="ECO:0000259" key="2">
    <source>
        <dbReference type="Pfam" id="PF01755"/>
    </source>
</evidence>
<dbReference type="EMBL" id="CABVLU010000002">
    <property type="protein sequence ID" value="VVT49973.1"/>
    <property type="molecule type" value="Genomic_DNA"/>
</dbReference>
<dbReference type="GeneID" id="43581355"/>
<reference evidence="3 4" key="1">
    <citation type="submission" date="2019-09" db="EMBL/GenBank/DDBJ databases">
        <authorList>
            <person name="Brejova B."/>
        </authorList>
    </citation>
    <scope>NUCLEOTIDE SEQUENCE [LARGE SCALE GENOMIC DNA]</scope>
</reference>
<proteinExistence type="predicted"/>
<dbReference type="InterPro" id="IPR002654">
    <property type="entry name" value="Glyco_trans_25"/>
</dbReference>
<dbReference type="Proteomes" id="UP000398389">
    <property type="component" value="Unassembled WGS sequence"/>
</dbReference>
<dbReference type="RefSeq" id="XP_031853146.1">
    <property type="nucleotide sequence ID" value="XM_031997255.1"/>
</dbReference>
<dbReference type="Pfam" id="PF01755">
    <property type="entry name" value="Glyco_transf_25"/>
    <property type="match status" value="1"/>
</dbReference>